<dbReference type="OrthoDB" id="10253113at2759"/>
<evidence type="ECO:0000259" key="2">
    <source>
        <dbReference type="Pfam" id="PF02906"/>
    </source>
</evidence>
<dbReference type="InterPro" id="IPR004108">
    <property type="entry name" value="Fe_hydrogenase_lsu_C"/>
</dbReference>
<evidence type="ECO:0000256" key="1">
    <source>
        <dbReference type="ARBA" id="ARBA00031269"/>
    </source>
</evidence>
<protein>
    <recommendedName>
        <fullName evidence="1">Nuclear architecture-related protein 1</fullName>
    </recommendedName>
</protein>
<evidence type="ECO:0000313" key="3">
    <source>
        <dbReference type="EMBL" id="KAG7666119.1"/>
    </source>
</evidence>
<gene>
    <name evidence="3" type="ORF">J8A68_000375</name>
</gene>
<organism evidence="3 4">
    <name type="scientific">[Candida] subhashii</name>
    <dbReference type="NCBI Taxonomy" id="561895"/>
    <lineage>
        <taxon>Eukaryota</taxon>
        <taxon>Fungi</taxon>
        <taxon>Dikarya</taxon>
        <taxon>Ascomycota</taxon>
        <taxon>Saccharomycotina</taxon>
        <taxon>Pichiomycetes</taxon>
        <taxon>Debaryomycetaceae</taxon>
        <taxon>Spathaspora</taxon>
    </lineage>
</organism>
<proteinExistence type="predicted"/>
<dbReference type="EMBL" id="JAGSYN010000043">
    <property type="protein sequence ID" value="KAG7666119.1"/>
    <property type="molecule type" value="Genomic_DNA"/>
</dbReference>
<dbReference type="Pfam" id="PF02906">
    <property type="entry name" value="Fe_hyd_lg_C"/>
    <property type="match status" value="1"/>
</dbReference>
<reference evidence="3 4" key="1">
    <citation type="journal article" date="2021" name="DNA Res.">
        <title>Genome analysis of Candida subhashii reveals its hybrid nature and dual mitochondrial genome conformations.</title>
        <authorList>
            <person name="Mixao V."/>
            <person name="Hegedusova E."/>
            <person name="Saus E."/>
            <person name="Pryszcz L.P."/>
            <person name="Cillingova A."/>
            <person name="Nosek J."/>
            <person name="Gabaldon T."/>
        </authorList>
    </citation>
    <scope>NUCLEOTIDE SEQUENCE [LARGE SCALE GENOMIC DNA]</scope>
    <source>
        <strain evidence="3 4">CBS 10753</strain>
    </source>
</reference>
<feature type="domain" description="Iron hydrogenase large subunit C-terminal" evidence="2">
    <location>
        <begin position="110"/>
        <end position="455"/>
    </location>
</feature>
<name>A0A8J5QI94_9ASCO</name>
<dbReference type="Proteomes" id="UP000694255">
    <property type="component" value="Unassembled WGS sequence"/>
</dbReference>
<dbReference type="AlphaFoldDB" id="A0A8J5QI94"/>
<accession>A0A8J5QI94</accession>
<evidence type="ECO:0000313" key="4">
    <source>
        <dbReference type="Proteomes" id="UP000694255"/>
    </source>
</evidence>
<comment type="caution">
    <text evidence="3">The sequence shown here is derived from an EMBL/GenBank/DDBJ whole genome shotgun (WGS) entry which is preliminary data.</text>
</comment>
<sequence>MSALLSADDLNDFITPGVACIKPVTNNSQPPTSTLNEHGEVEIQIDENGNPLEISKIDGKQTTLSPAQISLADCLACSGCITSAEEVLVAQHSHQELLKALSNRQEDMIFVASISHQSRASLATAYNLSIESVDRLLINLFINKLGFKYIVGTSLGRKLSLIQEASQLISQKEQGTLQTPVLSSICPGWVLYAEKTHPYILPRMSTTKSPQQITGYLLKTLVAAEEGGIGRNKIYHLSIMPCFDKKLESARPEIYGDPTPDVDCVLTAKELVTLFAEQDIDFLDDQVQKESIEDIDELYRRYAPSNWPYVEYSWSNDPGSSSGGYAFHYLKIYQYHLINTQPNVYHDDKFEIKLINGKNSDIYELRLYYDSKQIASSAVVNGFRNIQNLVRKLKPVESNGKSSTTTTRANPLAARRRARMANKTSASSGDIEIADASKCDYVEIMACPNGCINGGGQIMPPDKTQEKEWLNEVMAKYNSISMFDLPSEHRDDMEMLVKWSNEVLDCGEDGHDRVYKTYFNEVEKPTDPNAVLLGAKW</sequence>
<dbReference type="RefSeq" id="XP_049266351.1">
    <property type="nucleotide sequence ID" value="XM_049407664.1"/>
</dbReference>
<dbReference type="GeneID" id="73467176"/>
<dbReference type="PANTHER" id="PTHR11615">
    <property type="entry name" value="NITRATE, FORMATE, IRON DEHYDROGENASE"/>
    <property type="match status" value="1"/>
</dbReference>
<dbReference type="InterPro" id="IPR050340">
    <property type="entry name" value="Cytosolic_Fe-S_CAF"/>
</dbReference>
<keyword evidence="4" id="KW-1185">Reference proteome</keyword>